<keyword evidence="1" id="KW-0813">Transport</keyword>
<dbReference type="EMBL" id="UINC01040366">
    <property type="protein sequence ID" value="SVB40136.1"/>
    <property type="molecule type" value="Genomic_DNA"/>
</dbReference>
<evidence type="ECO:0000256" key="6">
    <source>
        <dbReference type="ARBA" id="ARBA00023004"/>
    </source>
</evidence>
<keyword evidence="5" id="KW-0067">ATP-binding</keyword>
<reference evidence="10" key="1">
    <citation type="submission" date="2018-05" db="EMBL/GenBank/DDBJ databases">
        <authorList>
            <person name="Lanie J.A."/>
            <person name="Ng W.-L."/>
            <person name="Kazmierczak K.M."/>
            <person name="Andrzejewski T.M."/>
            <person name="Davidsen T.M."/>
            <person name="Wayne K.J."/>
            <person name="Tettelin H."/>
            <person name="Glass J.I."/>
            <person name="Rusch D."/>
            <person name="Podicherti R."/>
            <person name="Tsui H.-C.T."/>
            <person name="Winkler M.E."/>
        </authorList>
    </citation>
    <scope>NUCLEOTIDE SEQUENCE</scope>
</reference>
<proteinExistence type="predicted"/>
<dbReference type="InterPro" id="IPR015853">
    <property type="entry name" value="ABC_transpr_FbpC"/>
</dbReference>
<dbReference type="GO" id="GO:0015408">
    <property type="term" value="F:ABC-type ferric iron transporter activity"/>
    <property type="evidence" value="ECO:0007669"/>
    <property type="project" value="InterPro"/>
</dbReference>
<sequence>MSTLASNRPVGGQTDVPLLEINGISCNYGLERAVYGLDLTVNKGEQVCLLGPSGCGKTTVLRAIAGFQPLISGSISINDQRISQPGEMMVPEKRRVGMVFQDHALFPHLTVQQNIASGLRTLSTAQRKSTVSEMLERVGLESVARRYPHELSGGQQQRVALSRALAPRPLLLLMDEPFSSLDLDLRERMGQEVRDILKSNDITCVMVTHDQNDAFALGDKVGVMDEGRILQWDTPYNLYHEPGCRFVADFIGSGVFLPGTVSSERLVESEFGQLHGDRDVLMPVGTAIEILIRPDDVLLDENGRTSGKVVRKAFKGAEILYTLRFDSGTVLLALFPSHANFALGDEVGIRLEVDHLVTFEADRSEG</sequence>
<dbReference type="GO" id="GO:0005524">
    <property type="term" value="F:ATP binding"/>
    <property type="evidence" value="ECO:0007669"/>
    <property type="project" value="UniProtKB-KW"/>
</dbReference>
<evidence type="ECO:0000256" key="4">
    <source>
        <dbReference type="ARBA" id="ARBA00022741"/>
    </source>
</evidence>
<dbReference type="InterPro" id="IPR050093">
    <property type="entry name" value="ABC_SmlMolc_Importer"/>
</dbReference>
<dbReference type="CDD" id="cd03259">
    <property type="entry name" value="ABC_Carb_Solutes_like"/>
    <property type="match status" value="1"/>
</dbReference>
<keyword evidence="2" id="KW-1003">Cell membrane</keyword>
<dbReference type="PANTHER" id="PTHR42781:SF4">
    <property type="entry name" value="SPERMIDINE_PUTRESCINE IMPORT ATP-BINDING PROTEIN POTA"/>
    <property type="match status" value="1"/>
</dbReference>
<accession>A0A382DNV6</accession>
<dbReference type="InterPro" id="IPR003439">
    <property type="entry name" value="ABC_transporter-like_ATP-bd"/>
</dbReference>
<dbReference type="PROSITE" id="PS00211">
    <property type="entry name" value="ABC_TRANSPORTER_1"/>
    <property type="match status" value="1"/>
</dbReference>
<dbReference type="PANTHER" id="PTHR42781">
    <property type="entry name" value="SPERMIDINE/PUTRESCINE IMPORT ATP-BINDING PROTEIN POTA"/>
    <property type="match status" value="1"/>
</dbReference>
<dbReference type="Pfam" id="PF00005">
    <property type="entry name" value="ABC_tran"/>
    <property type="match status" value="1"/>
</dbReference>
<keyword evidence="3" id="KW-0410">Iron transport</keyword>
<dbReference type="SUPFAM" id="SSF50331">
    <property type="entry name" value="MOP-like"/>
    <property type="match status" value="1"/>
</dbReference>
<dbReference type="FunFam" id="3.40.50.300:FF:000425">
    <property type="entry name" value="Probable ABC transporter, ATP-binding subunit"/>
    <property type="match status" value="1"/>
</dbReference>
<evidence type="ECO:0000256" key="7">
    <source>
        <dbReference type="ARBA" id="ARBA00023065"/>
    </source>
</evidence>
<feature type="domain" description="ABC transporter" evidence="9">
    <location>
        <begin position="19"/>
        <end position="251"/>
    </location>
</feature>
<evidence type="ECO:0000313" key="10">
    <source>
        <dbReference type="EMBL" id="SVB40136.1"/>
    </source>
</evidence>
<dbReference type="InterPro" id="IPR017871">
    <property type="entry name" value="ABC_transporter-like_CS"/>
</dbReference>
<evidence type="ECO:0000256" key="8">
    <source>
        <dbReference type="ARBA" id="ARBA00023136"/>
    </source>
</evidence>
<keyword evidence="7" id="KW-0406">Ion transport</keyword>
<evidence type="ECO:0000256" key="1">
    <source>
        <dbReference type="ARBA" id="ARBA00022448"/>
    </source>
</evidence>
<dbReference type="Gene3D" id="3.40.50.300">
    <property type="entry name" value="P-loop containing nucleotide triphosphate hydrolases"/>
    <property type="match status" value="1"/>
</dbReference>
<dbReference type="AlphaFoldDB" id="A0A382DNV6"/>
<gene>
    <name evidence="10" type="ORF">METZ01_LOCUS192990</name>
</gene>
<keyword evidence="6" id="KW-0408">Iron</keyword>
<dbReference type="SMART" id="SM00382">
    <property type="entry name" value="AAA"/>
    <property type="match status" value="1"/>
</dbReference>
<dbReference type="SUPFAM" id="SSF52540">
    <property type="entry name" value="P-loop containing nucleoside triphosphate hydrolases"/>
    <property type="match status" value="1"/>
</dbReference>
<dbReference type="Pfam" id="PF08402">
    <property type="entry name" value="TOBE_2"/>
    <property type="match status" value="1"/>
</dbReference>
<evidence type="ECO:0000259" key="9">
    <source>
        <dbReference type="PROSITE" id="PS50893"/>
    </source>
</evidence>
<dbReference type="PROSITE" id="PS50893">
    <property type="entry name" value="ABC_TRANSPORTER_2"/>
    <property type="match status" value="1"/>
</dbReference>
<keyword evidence="4" id="KW-0547">Nucleotide-binding</keyword>
<dbReference type="GO" id="GO:0016887">
    <property type="term" value="F:ATP hydrolysis activity"/>
    <property type="evidence" value="ECO:0007669"/>
    <property type="project" value="InterPro"/>
</dbReference>
<keyword evidence="8" id="KW-0472">Membrane</keyword>
<dbReference type="GO" id="GO:0043190">
    <property type="term" value="C:ATP-binding cassette (ABC) transporter complex"/>
    <property type="evidence" value="ECO:0007669"/>
    <property type="project" value="InterPro"/>
</dbReference>
<evidence type="ECO:0000256" key="3">
    <source>
        <dbReference type="ARBA" id="ARBA00022496"/>
    </source>
</evidence>
<dbReference type="InterPro" id="IPR027417">
    <property type="entry name" value="P-loop_NTPase"/>
</dbReference>
<evidence type="ECO:0000256" key="2">
    <source>
        <dbReference type="ARBA" id="ARBA00022475"/>
    </source>
</evidence>
<dbReference type="InterPro" id="IPR003593">
    <property type="entry name" value="AAA+_ATPase"/>
</dbReference>
<evidence type="ECO:0000256" key="5">
    <source>
        <dbReference type="ARBA" id="ARBA00022840"/>
    </source>
</evidence>
<name>A0A382DNV6_9ZZZZ</name>
<dbReference type="Gene3D" id="2.40.50.100">
    <property type="match status" value="1"/>
</dbReference>
<organism evidence="10">
    <name type="scientific">marine metagenome</name>
    <dbReference type="NCBI Taxonomy" id="408172"/>
    <lineage>
        <taxon>unclassified sequences</taxon>
        <taxon>metagenomes</taxon>
        <taxon>ecological metagenomes</taxon>
    </lineage>
</organism>
<dbReference type="InterPro" id="IPR008995">
    <property type="entry name" value="Mo/tungstate-bd_C_term_dom"/>
</dbReference>
<protein>
    <recommendedName>
        <fullName evidence="9">ABC transporter domain-containing protein</fullName>
    </recommendedName>
</protein>
<dbReference type="InterPro" id="IPR013611">
    <property type="entry name" value="Transp-assoc_OB_typ2"/>
</dbReference>